<name>K6UMK1_PLACD</name>
<dbReference type="PhylomeDB" id="K6UMK1"/>
<evidence type="ECO:0000256" key="1">
    <source>
        <dbReference type="SAM" id="MobiDB-lite"/>
    </source>
</evidence>
<keyword evidence="3" id="KW-1185">Reference proteome</keyword>
<feature type="compositionally biased region" description="Polar residues" evidence="1">
    <location>
        <begin position="262"/>
        <end position="283"/>
    </location>
</feature>
<dbReference type="Pfam" id="PF05795">
    <property type="entry name" value="Plasmodium_Vir"/>
    <property type="match status" value="1"/>
</dbReference>
<protein>
    <submittedName>
        <fullName evidence="2">VIR-like CYIR protein</fullName>
    </submittedName>
</protein>
<dbReference type="RefSeq" id="XP_004224620.1">
    <property type="nucleotide sequence ID" value="XM_004224572.1"/>
</dbReference>
<dbReference type="GeneID" id="14695051"/>
<dbReference type="OMA" id="EYCNEFI"/>
<gene>
    <name evidence="2" type="ORF">PCYB_135470</name>
</gene>
<accession>K6UMK1</accession>
<evidence type="ECO:0000313" key="2">
    <source>
        <dbReference type="EMBL" id="GAB68673.1"/>
    </source>
</evidence>
<dbReference type="AlphaFoldDB" id="K6UMK1"/>
<dbReference type="Proteomes" id="UP000006319">
    <property type="component" value="Chromosome 13"/>
</dbReference>
<dbReference type="EMBL" id="DF157105">
    <property type="protein sequence ID" value="GAB68673.1"/>
    <property type="molecule type" value="Genomic_DNA"/>
</dbReference>
<organism evidence="2 3">
    <name type="scientific">Plasmodium cynomolgi (strain B)</name>
    <dbReference type="NCBI Taxonomy" id="1120755"/>
    <lineage>
        <taxon>Eukaryota</taxon>
        <taxon>Sar</taxon>
        <taxon>Alveolata</taxon>
        <taxon>Apicomplexa</taxon>
        <taxon>Aconoidasida</taxon>
        <taxon>Haemosporida</taxon>
        <taxon>Plasmodiidae</taxon>
        <taxon>Plasmodium</taxon>
        <taxon>Plasmodium (Plasmodium)</taxon>
    </lineage>
</organism>
<evidence type="ECO:0000313" key="3">
    <source>
        <dbReference type="Proteomes" id="UP000006319"/>
    </source>
</evidence>
<dbReference type="OrthoDB" id="384443at2759"/>
<proteinExistence type="predicted"/>
<reference evidence="2 3" key="1">
    <citation type="journal article" date="2012" name="Nat. Genet.">
        <title>Plasmodium cynomolgi genome sequences provide insight into Plasmodium vivax and the monkey malaria clade.</title>
        <authorList>
            <person name="Tachibana S."/>
            <person name="Sullivan S.A."/>
            <person name="Kawai S."/>
            <person name="Nakamura S."/>
            <person name="Kim H.R."/>
            <person name="Goto N."/>
            <person name="Arisue N."/>
            <person name="Palacpac N.M.Q."/>
            <person name="Honma H."/>
            <person name="Yagi M."/>
            <person name="Tougan T."/>
            <person name="Katakai Y."/>
            <person name="Kaneko O."/>
            <person name="Mita T."/>
            <person name="Kita K."/>
            <person name="Yasutomi Y."/>
            <person name="Sutton P.L."/>
            <person name="Shakhbatyan R."/>
            <person name="Horii T."/>
            <person name="Yasunaga T."/>
            <person name="Barnwell J.W."/>
            <person name="Escalante A.A."/>
            <person name="Carlton J.M."/>
            <person name="Tanabe K."/>
        </authorList>
    </citation>
    <scope>NUCLEOTIDE SEQUENCE [LARGE SCALE GENOMIC DNA]</scope>
    <source>
        <strain evidence="2 3">B</strain>
    </source>
</reference>
<dbReference type="VEuPathDB" id="PlasmoDB:PCYB_135470"/>
<dbReference type="InterPro" id="IPR008780">
    <property type="entry name" value="Plasmodium_Vir"/>
</dbReference>
<sequence>MFFLINKLNIVFLHNINKEYLCKYNVELKSTDLYYFYHNYFDIGCDNVDNSIYSCDAINSDKSLDSFPREFYIKLERNLKLIPKLSAEPPEGKSKDENKLCFYLKYWFYDQSITKEIENTQITQLLSMLQQNIRDKCSECACELDVKSLYDINGLKQYYDYYLFLEAYGNTSRMSEEIYSKEYCKYIGDARISYLLNTTICSEKNSEYCNEFIKYIMPYVNIDEVSSISCQADDSLDDVMDYSLSSTMGYNSESYPVIPPSKETSQPKSIGQSSPSSEDTNGKTSTITSVSSVGIGFILFLLYKVKELLF</sequence>
<feature type="region of interest" description="Disordered" evidence="1">
    <location>
        <begin position="253"/>
        <end position="283"/>
    </location>
</feature>
<dbReference type="KEGG" id="pcy:PCYB_135470"/>